<dbReference type="PANTHER" id="PTHR14527:SF2">
    <property type="entry name" value="PROTEIN MIS12 HOMOLOG"/>
    <property type="match status" value="1"/>
</dbReference>
<evidence type="ECO:0000256" key="7">
    <source>
        <dbReference type="ARBA" id="ARBA00023054"/>
    </source>
</evidence>
<keyword evidence="9" id="KW-0137">Centromere</keyword>
<comment type="similarity">
    <text evidence="2">Belongs to the mis12 family.</text>
</comment>
<keyword evidence="5" id="KW-0498">Mitosis</keyword>
<comment type="caution">
    <text evidence="11">The sequence shown here is derived from an EMBL/GenBank/DDBJ whole genome shotgun (WGS) entry which is preliminary data.</text>
</comment>
<name>A0A9D4TK50_CHLVU</name>
<dbReference type="GO" id="GO:0005634">
    <property type="term" value="C:nucleus"/>
    <property type="evidence" value="ECO:0007669"/>
    <property type="project" value="InterPro"/>
</dbReference>
<evidence type="ECO:0000256" key="3">
    <source>
        <dbReference type="ARBA" id="ARBA00022454"/>
    </source>
</evidence>
<keyword evidence="6" id="KW-0995">Kinetochore</keyword>
<keyword evidence="3" id="KW-0158">Chromosome</keyword>
<evidence type="ECO:0000256" key="1">
    <source>
        <dbReference type="ARBA" id="ARBA00004629"/>
    </source>
</evidence>
<dbReference type="EMBL" id="SIDB01000010">
    <property type="protein sequence ID" value="KAI3427441.1"/>
    <property type="molecule type" value="Genomic_DNA"/>
</dbReference>
<keyword evidence="12" id="KW-1185">Reference proteome</keyword>
<dbReference type="PANTHER" id="PTHR14527">
    <property type="entry name" value="PROTEIN MIS12 HOMOLOG"/>
    <property type="match status" value="1"/>
</dbReference>
<dbReference type="GO" id="GO:0000070">
    <property type="term" value="P:mitotic sister chromatid segregation"/>
    <property type="evidence" value="ECO:0007669"/>
    <property type="project" value="TreeGrafter"/>
</dbReference>
<reference evidence="11" key="1">
    <citation type="journal article" date="2019" name="Plant J.">
        <title>Chlorella vulgaris genome assembly and annotation reveals the molecular basis for metabolic acclimation to high light conditions.</title>
        <authorList>
            <person name="Cecchin M."/>
            <person name="Marcolungo L."/>
            <person name="Rossato M."/>
            <person name="Girolomoni L."/>
            <person name="Cosentino E."/>
            <person name="Cuine S."/>
            <person name="Li-Beisson Y."/>
            <person name="Delledonne M."/>
            <person name="Ballottari M."/>
        </authorList>
    </citation>
    <scope>NUCLEOTIDE SEQUENCE</scope>
    <source>
        <strain evidence="11">211/11P</strain>
    </source>
</reference>
<evidence type="ECO:0000313" key="11">
    <source>
        <dbReference type="EMBL" id="KAI3427441.1"/>
    </source>
</evidence>
<proteinExistence type="inferred from homology"/>
<dbReference type="GO" id="GO:0000444">
    <property type="term" value="C:MIS12/MIND type complex"/>
    <property type="evidence" value="ECO:0007669"/>
    <property type="project" value="TreeGrafter"/>
</dbReference>
<accession>A0A9D4TK50</accession>
<evidence type="ECO:0000256" key="9">
    <source>
        <dbReference type="ARBA" id="ARBA00023328"/>
    </source>
</evidence>
<dbReference type="GO" id="GO:0051301">
    <property type="term" value="P:cell division"/>
    <property type="evidence" value="ECO:0007669"/>
    <property type="project" value="UniProtKB-KW"/>
</dbReference>
<organism evidence="11 12">
    <name type="scientific">Chlorella vulgaris</name>
    <name type="common">Green alga</name>
    <dbReference type="NCBI Taxonomy" id="3077"/>
    <lineage>
        <taxon>Eukaryota</taxon>
        <taxon>Viridiplantae</taxon>
        <taxon>Chlorophyta</taxon>
        <taxon>core chlorophytes</taxon>
        <taxon>Trebouxiophyceae</taxon>
        <taxon>Chlorellales</taxon>
        <taxon>Chlorellaceae</taxon>
        <taxon>Chlorella clade</taxon>
        <taxon>Chlorella</taxon>
    </lineage>
</organism>
<evidence type="ECO:0000256" key="5">
    <source>
        <dbReference type="ARBA" id="ARBA00022776"/>
    </source>
</evidence>
<evidence type="ECO:0000313" key="12">
    <source>
        <dbReference type="Proteomes" id="UP001055712"/>
    </source>
</evidence>
<dbReference type="AlphaFoldDB" id="A0A9D4TK50"/>
<protein>
    <submittedName>
        <fullName evidence="11">Uncharacterized protein</fullName>
    </submittedName>
</protein>
<dbReference type="GO" id="GO:0051382">
    <property type="term" value="P:kinetochore assembly"/>
    <property type="evidence" value="ECO:0007669"/>
    <property type="project" value="TreeGrafter"/>
</dbReference>
<dbReference type="Pfam" id="PF05859">
    <property type="entry name" value="Mis12"/>
    <property type="match status" value="1"/>
</dbReference>
<comment type="subcellular location">
    <subcellularLocation>
        <location evidence="1">Chromosome</location>
        <location evidence="1">Centromere</location>
        <location evidence="1">Kinetochore</location>
    </subcellularLocation>
</comment>
<evidence type="ECO:0000256" key="2">
    <source>
        <dbReference type="ARBA" id="ARBA00008643"/>
    </source>
</evidence>
<evidence type="ECO:0000256" key="6">
    <source>
        <dbReference type="ARBA" id="ARBA00022838"/>
    </source>
</evidence>
<dbReference type="Proteomes" id="UP001055712">
    <property type="component" value="Unassembled WGS sequence"/>
</dbReference>
<feature type="region of interest" description="Disordered" evidence="10">
    <location>
        <begin position="203"/>
        <end position="225"/>
    </location>
</feature>
<dbReference type="InterPro" id="IPR008685">
    <property type="entry name" value="Centromere_Mis12"/>
</dbReference>
<reference evidence="11" key="2">
    <citation type="submission" date="2020-11" db="EMBL/GenBank/DDBJ databases">
        <authorList>
            <person name="Cecchin M."/>
            <person name="Marcolungo L."/>
            <person name="Rossato M."/>
            <person name="Girolomoni L."/>
            <person name="Cosentino E."/>
            <person name="Cuine S."/>
            <person name="Li-Beisson Y."/>
            <person name="Delledonne M."/>
            <person name="Ballottari M."/>
        </authorList>
    </citation>
    <scope>NUCLEOTIDE SEQUENCE</scope>
    <source>
        <strain evidence="11">211/11P</strain>
        <tissue evidence="11">Whole cell</tissue>
    </source>
</reference>
<evidence type="ECO:0000256" key="10">
    <source>
        <dbReference type="SAM" id="MobiDB-lite"/>
    </source>
</evidence>
<keyword evidence="4" id="KW-0132">Cell division</keyword>
<keyword evidence="7" id="KW-0175">Coiled coil</keyword>
<dbReference type="OrthoDB" id="512952at2759"/>
<evidence type="ECO:0000256" key="4">
    <source>
        <dbReference type="ARBA" id="ARBA00022618"/>
    </source>
</evidence>
<evidence type="ECO:0000256" key="8">
    <source>
        <dbReference type="ARBA" id="ARBA00023306"/>
    </source>
</evidence>
<gene>
    <name evidence="11" type="ORF">D9Q98_010356</name>
</gene>
<sequence>MACTVQAAAPPTAQTNTLQLDPSAFVEDLYNAVHFYCADGFDTMDSTLREQRGAVLTPEQQAAYHHGSSQLYLALRGEVDAQLQKFEAYALETCLHVPAGLLAQPSTVDAADTVVDEAEEQAVDEQLQQLRQQIAAAKHHGRKLKGGLKQYDEALVKYSSTLATLQAVPAALAGKENSMAEDSRVLAAAGMQLEESCRQLDGLRQQKGAAQRGSSGQPEDELAAEREVLRYQAAVRNAPADDLRRLQERLTT</sequence>
<keyword evidence="8" id="KW-0131">Cell cycle</keyword>